<dbReference type="Proteomes" id="UP000004968">
    <property type="component" value="Unassembled WGS sequence"/>
</dbReference>
<evidence type="ECO:0000256" key="3">
    <source>
        <dbReference type="ARBA" id="ARBA00023163"/>
    </source>
</evidence>
<evidence type="ECO:0000259" key="4">
    <source>
        <dbReference type="PROSITE" id="PS50932"/>
    </source>
</evidence>
<reference evidence="5 6" key="1">
    <citation type="submission" date="2010-01" db="EMBL/GenBank/DDBJ databases">
        <authorList>
            <person name="Weinstock G."/>
            <person name="Sodergren E."/>
            <person name="Clifton S."/>
            <person name="Fulton L."/>
            <person name="Fulton B."/>
            <person name="Courtney L."/>
            <person name="Fronick C."/>
            <person name="Harrison M."/>
            <person name="Strong C."/>
            <person name="Farmer C."/>
            <person name="Delahaunty K."/>
            <person name="Markovic C."/>
            <person name="Hall O."/>
            <person name="Minx P."/>
            <person name="Tomlinson C."/>
            <person name="Mitreva M."/>
            <person name="Nelson J."/>
            <person name="Hou S."/>
            <person name="Wollam A."/>
            <person name="Pepin K.H."/>
            <person name="Johnson M."/>
            <person name="Bhonagiri V."/>
            <person name="Nash W.E."/>
            <person name="Warren W."/>
            <person name="Chinwalla A."/>
            <person name="Mardis E.R."/>
            <person name="Wilson R.K."/>
        </authorList>
    </citation>
    <scope>NUCLEOTIDE SEQUENCE [LARGE SCALE GENOMIC DNA]</scope>
    <source>
        <strain evidence="5 6">DSM 13479</strain>
    </source>
</reference>
<keyword evidence="3" id="KW-0804">Transcription</keyword>
<dbReference type="InterPro" id="IPR046335">
    <property type="entry name" value="LacI/GalR-like_sensor"/>
</dbReference>
<dbReference type="CDD" id="cd01392">
    <property type="entry name" value="HTH_LacI"/>
    <property type="match status" value="1"/>
</dbReference>
<dbReference type="GO" id="GO:0000976">
    <property type="term" value="F:transcription cis-regulatory region binding"/>
    <property type="evidence" value="ECO:0007669"/>
    <property type="project" value="TreeGrafter"/>
</dbReference>
<dbReference type="PROSITE" id="PS00356">
    <property type="entry name" value="HTH_LACI_1"/>
    <property type="match status" value="1"/>
</dbReference>
<accession>D3AJL6</accession>
<dbReference type="PANTHER" id="PTHR30146:SF109">
    <property type="entry name" value="HTH-TYPE TRANSCRIPTIONAL REGULATOR GALS"/>
    <property type="match status" value="1"/>
</dbReference>
<dbReference type="InterPro" id="IPR028082">
    <property type="entry name" value="Peripla_BP_I"/>
</dbReference>
<dbReference type="SUPFAM" id="SSF53822">
    <property type="entry name" value="Periplasmic binding protein-like I"/>
    <property type="match status" value="1"/>
</dbReference>
<evidence type="ECO:0000256" key="2">
    <source>
        <dbReference type="ARBA" id="ARBA00023125"/>
    </source>
</evidence>
<keyword evidence="2" id="KW-0238">DNA-binding</keyword>
<name>D3AJL6_9FIRM</name>
<dbReference type="InterPro" id="IPR010982">
    <property type="entry name" value="Lambda_DNA-bd_dom_sf"/>
</dbReference>
<feature type="domain" description="HTH lacI-type" evidence="4">
    <location>
        <begin position="30"/>
        <end position="86"/>
    </location>
</feature>
<dbReference type="GO" id="GO:0003700">
    <property type="term" value="F:DNA-binding transcription factor activity"/>
    <property type="evidence" value="ECO:0007669"/>
    <property type="project" value="TreeGrafter"/>
</dbReference>
<dbReference type="CDD" id="cd01544">
    <property type="entry name" value="PBP1_GalR"/>
    <property type="match status" value="1"/>
</dbReference>
<dbReference type="PRINTS" id="PR00036">
    <property type="entry name" value="HTHLACI"/>
</dbReference>
<dbReference type="Pfam" id="PF00356">
    <property type="entry name" value="LacI"/>
    <property type="match status" value="1"/>
</dbReference>
<protein>
    <submittedName>
        <fullName evidence="5">Transcriptional regulator, LacI family</fullName>
    </submittedName>
</protein>
<dbReference type="SMART" id="SM00354">
    <property type="entry name" value="HTH_LACI"/>
    <property type="match status" value="1"/>
</dbReference>
<keyword evidence="1" id="KW-0805">Transcription regulation</keyword>
<comment type="caution">
    <text evidence="5">The sequence shown here is derived from an EMBL/GenBank/DDBJ whole genome shotgun (WGS) entry which is preliminary data.</text>
</comment>
<dbReference type="Gene3D" id="3.40.50.2300">
    <property type="match status" value="2"/>
</dbReference>
<proteinExistence type="predicted"/>
<dbReference type="PANTHER" id="PTHR30146">
    <property type="entry name" value="LACI-RELATED TRANSCRIPTIONAL REPRESSOR"/>
    <property type="match status" value="1"/>
</dbReference>
<dbReference type="HOGENOM" id="CLU_037628_6_1_9"/>
<evidence type="ECO:0000256" key="1">
    <source>
        <dbReference type="ARBA" id="ARBA00023015"/>
    </source>
</evidence>
<organism evidence="5 6">
    <name type="scientific">Hungatella hathewayi DSM 13479</name>
    <dbReference type="NCBI Taxonomy" id="566550"/>
    <lineage>
        <taxon>Bacteria</taxon>
        <taxon>Bacillati</taxon>
        <taxon>Bacillota</taxon>
        <taxon>Clostridia</taxon>
        <taxon>Lachnospirales</taxon>
        <taxon>Lachnospiraceae</taxon>
        <taxon>Hungatella</taxon>
    </lineage>
</organism>
<evidence type="ECO:0000313" key="5">
    <source>
        <dbReference type="EMBL" id="EFC98000.1"/>
    </source>
</evidence>
<dbReference type="PROSITE" id="PS50932">
    <property type="entry name" value="HTH_LACI_2"/>
    <property type="match status" value="1"/>
</dbReference>
<dbReference type="AlphaFoldDB" id="D3AJL6"/>
<dbReference type="SUPFAM" id="SSF47413">
    <property type="entry name" value="lambda repressor-like DNA-binding domains"/>
    <property type="match status" value="1"/>
</dbReference>
<dbReference type="Pfam" id="PF13377">
    <property type="entry name" value="Peripla_BP_3"/>
    <property type="match status" value="1"/>
</dbReference>
<dbReference type="EMBL" id="ACIO01000316">
    <property type="protein sequence ID" value="EFC98000.1"/>
    <property type="molecule type" value="Genomic_DNA"/>
</dbReference>
<gene>
    <name evidence="5" type="ORF">CLOSTHATH_03807</name>
</gene>
<dbReference type="InterPro" id="IPR000843">
    <property type="entry name" value="HTH_LacI"/>
</dbReference>
<evidence type="ECO:0000313" key="6">
    <source>
        <dbReference type="Proteomes" id="UP000004968"/>
    </source>
</evidence>
<dbReference type="Gene3D" id="1.10.260.40">
    <property type="entry name" value="lambda repressor-like DNA-binding domains"/>
    <property type="match status" value="1"/>
</dbReference>
<sequence>MVFCRFFVYTYDKLAFIIRMRNTRKGGWFMTLKEIAREAGVSISTVSRVINKNSTNAASKEVQDRIWEIVRRTGYTPNSTARDLKMGGSESPEPLSRSIACLFARTEDSKSDLFFSTLARSIEQEAFKHNYVLKYSFTAIDIHHPNTFRLITDNHVDGVVVLGRCDKQTLSFLKKYFNCVAYTGLNILDAKYDQVISDGYQASLTAVNHLMGLGHTRIGYIGETQDEDRYTGYCTALNTGGIALKKEYVANVPLSSEGGYRGARQLIDRGVDVSALFCSNDVTAIGAMRAIQETGCRIPEDVSIISIDDIDTAQYLSPMLTTIHMPVEEMGQMTAKILIDRIEGGHRLPIRMNLPYYLASRESCCQYHPSRNLTASRDTTNKK</sequence>